<dbReference type="Gene3D" id="3.100.10.20">
    <property type="entry name" value="CRISPR-associated endonuclease Cas1, N-terminal domain"/>
    <property type="match status" value="1"/>
</dbReference>
<protein>
    <recommendedName>
        <fullName evidence="10">CRISPR-associated endonuclease Cas1</fullName>
        <ecNumber evidence="10">3.1.-.-</ecNumber>
    </recommendedName>
</protein>
<keyword evidence="3 10" id="KW-0255">Endonuclease</keyword>
<dbReference type="NCBIfam" id="TIGR00287">
    <property type="entry name" value="cas1"/>
    <property type="match status" value="1"/>
</dbReference>
<dbReference type="OrthoDB" id="9803119at2"/>
<organism evidence="11 12">
    <name type="scientific">Capsulimonas corticalis</name>
    <dbReference type="NCBI Taxonomy" id="2219043"/>
    <lineage>
        <taxon>Bacteria</taxon>
        <taxon>Bacillati</taxon>
        <taxon>Armatimonadota</taxon>
        <taxon>Armatimonadia</taxon>
        <taxon>Capsulimonadales</taxon>
        <taxon>Capsulimonadaceae</taxon>
        <taxon>Capsulimonas</taxon>
    </lineage>
</organism>
<name>A0A402D670_9BACT</name>
<evidence type="ECO:0000256" key="10">
    <source>
        <dbReference type="HAMAP-Rule" id="MF_01470"/>
    </source>
</evidence>
<keyword evidence="8 10" id="KW-0464">Manganese</keyword>
<evidence type="ECO:0000256" key="2">
    <source>
        <dbReference type="ARBA" id="ARBA00022723"/>
    </source>
</evidence>
<dbReference type="PANTHER" id="PTHR34353">
    <property type="entry name" value="CRISPR-ASSOCIATED ENDONUCLEASE CAS1 1"/>
    <property type="match status" value="1"/>
</dbReference>
<dbReference type="GO" id="GO:0046872">
    <property type="term" value="F:metal ion binding"/>
    <property type="evidence" value="ECO:0007669"/>
    <property type="project" value="UniProtKB-UniRule"/>
</dbReference>
<evidence type="ECO:0000256" key="7">
    <source>
        <dbReference type="ARBA" id="ARBA00023125"/>
    </source>
</evidence>
<dbReference type="HAMAP" id="MF_01470">
    <property type="entry name" value="Cas1"/>
    <property type="match status" value="1"/>
</dbReference>
<evidence type="ECO:0000256" key="5">
    <source>
        <dbReference type="ARBA" id="ARBA00022842"/>
    </source>
</evidence>
<sequence>MITLYVREQGAGIRRSGQRLIVYKGQQALQTTRLRDLERLVLFGNVDLTASACASLLEMGVETVLLSYGGKFRGRLTPPDAKNVFLRQTQFRRYEDMEFRLRIARAIVAGKVRNARSVLQQYVWNHPAPSLTAAIDRLQATRERIGRHASLDALLGAEGEAASVYFAAFGTMLRTGFAFTTRTRRPPRDPVNAVLSFAYTLLSTEMAGALASQGLDPHVGILHDLDYGRPSLALDLLEEFRQPVADRLALSLFNRGVLANGHFDDRGEAGVLLNDAGRSRFLEFYHRTLETEFQFSGGKTCYREIFRFQARRMRIALENETDYITYAAR</sequence>
<reference evidence="11 12" key="1">
    <citation type="journal article" date="2019" name="Int. J. Syst. Evol. Microbiol.">
        <title>Capsulimonas corticalis gen. nov., sp. nov., an aerobic capsulated bacterium, of a novel bacterial order, Capsulimonadales ord. nov., of the class Armatimonadia of the phylum Armatimonadetes.</title>
        <authorList>
            <person name="Li J."/>
            <person name="Kudo C."/>
            <person name="Tonouchi A."/>
        </authorList>
    </citation>
    <scope>NUCLEOTIDE SEQUENCE [LARGE SCALE GENOMIC DNA]</scope>
    <source>
        <strain evidence="11 12">AX-7</strain>
    </source>
</reference>
<dbReference type="PANTHER" id="PTHR34353:SF2">
    <property type="entry name" value="CRISPR-ASSOCIATED ENDONUCLEASE CAS1 1"/>
    <property type="match status" value="1"/>
</dbReference>
<keyword evidence="7 10" id="KW-0238">DNA-binding</keyword>
<comment type="function">
    <text evidence="10">CRISPR (clustered regularly interspaced short palindromic repeat), is an adaptive immune system that provides protection against mobile genetic elements (viruses, transposable elements and conjugative plasmids). CRISPR clusters contain spacers, sequences complementary to antecedent mobile elements, and target invading nucleic acids. CRISPR clusters are transcribed and processed into CRISPR RNA (crRNA). Acts as a dsDNA endonuclease. Involved in the integration of spacer DNA into the CRISPR cassette.</text>
</comment>
<dbReference type="AlphaFoldDB" id="A0A402D670"/>
<accession>A0A402D670</accession>
<dbReference type="GO" id="GO:0003677">
    <property type="term" value="F:DNA binding"/>
    <property type="evidence" value="ECO:0007669"/>
    <property type="project" value="UniProtKB-KW"/>
</dbReference>
<feature type="binding site" evidence="10">
    <location>
        <position position="158"/>
    </location>
    <ligand>
        <name>Mn(2+)</name>
        <dbReference type="ChEBI" id="CHEBI:29035"/>
    </ligand>
</feature>
<keyword evidence="12" id="KW-1185">Reference proteome</keyword>
<gene>
    <name evidence="11" type="primary">cas1_1</name>
    <name evidence="10" type="synonym">cas1</name>
    <name evidence="11" type="ORF">CCAX7_35700</name>
</gene>
<evidence type="ECO:0000256" key="9">
    <source>
        <dbReference type="ARBA" id="ARBA00038592"/>
    </source>
</evidence>
<dbReference type="InterPro" id="IPR050646">
    <property type="entry name" value="Cas1"/>
</dbReference>
<dbReference type="GO" id="GO:0051607">
    <property type="term" value="P:defense response to virus"/>
    <property type="evidence" value="ECO:0007669"/>
    <property type="project" value="UniProtKB-UniRule"/>
</dbReference>
<evidence type="ECO:0000256" key="3">
    <source>
        <dbReference type="ARBA" id="ARBA00022759"/>
    </source>
</evidence>
<comment type="similarity">
    <text evidence="10">Belongs to the CRISPR-associated endonuclease Cas1 family.</text>
</comment>
<evidence type="ECO:0000256" key="6">
    <source>
        <dbReference type="ARBA" id="ARBA00023118"/>
    </source>
</evidence>
<evidence type="ECO:0000313" key="11">
    <source>
        <dbReference type="EMBL" id="BDI31519.1"/>
    </source>
</evidence>
<dbReference type="KEGG" id="ccot:CCAX7_35700"/>
<evidence type="ECO:0000256" key="1">
    <source>
        <dbReference type="ARBA" id="ARBA00022722"/>
    </source>
</evidence>
<dbReference type="EMBL" id="AP025739">
    <property type="protein sequence ID" value="BDI31519.1"/>
    <property type="molecule type" value="Genomic_DNA"/>
</dbReference>
<dbReference type="Proteomes" id="UP000287394">
    <property type="component" value="Chromosome"/>
</dbReference>
<evidence type="ECO:0000256" key="8">
    <source>
        <dbReference type="ARBA" id="ARBA00023211"/>
    </source>
</evidence>
<keyword evidence="2 10" id="KW-0479">Metal-binding</keyword>
<dbReference type="InterPro" id="IPR002729">
    <property type="entry name" value="CRISPR-assoc_Cas1"/>
</dbReference>
<keyword evidence="1 10" id="KW-0540">Nuclease</keyword>
<feature type="binding site" evidence="10">
    <location>
        <position position="238"/>
    </location>
    <ligand>
        <name>Mn(2+)</name>
        <dbReference type="ChEBI" id="CHEBI:29035"/>
    </ligand>
</feature>
<dbReference type="EC" id="3.1.-.-" evidence="10"/>
<dbReference type="InterPro" id="IPR042211">
    <property type="entry name" value="CRISPR-assoc_Cas1_N"/>
</dbReference>
<comment type="subunit">
    <text evidence="9 10">Homodimer, forms a heterotetramer with a Cas2 homodimer.</text>
</comment>
<dbReference type="GO" id="GO:0004519">
    <property type="term" value="F:endonuclease activity"/>
    <property type="evidence" value="ECO:0007669"/>
    <property type="project" value="UniProtKB-UniRule"/>
</dbReference>
<keyword evidence="4 10" id="KW-0378">Hydrolase</keyword>
<dbReference type="CDD" id="cd09634">
    <property type="entry name" value="Cas1_I-II-III"/>
    <property type="match status" value="1"/>
</dbReference>
<dbReference type="GO" id="GO:0043571">
    <property type="term" value="P:maintenance of CRISPR repeat elements"/>
    <property type="evidence" value="ECO:0007669"/>
    <property type="project" value="UniProtKB-UniRule"/>
</dbReference>
<keyword evidence="6 10" id="KW-0051">Antiviral defense</keyword>
<keyword evidence="5 10" id="KW-0460">Magnesium</keyword>
<evidence type="ECO:0000256" key="4">
    <source>
        <dbReference type="ARBA" id="ARBA00022801"/>
    </source>
</evidence>
<dbReference type="Gene3D" id="1.20.120.920">
    <property type="entry name" value="CRISPR-associated endonuclease Cas1, C-terminal domain"/>
    <property type="match status" value="1"/>
</dbReference>
<dbReference type="Pfam" id="PF01867">
    <property type="entry name" value="Cas_Cas1"/>
    <property type="match status" value="1"/>
</dbReference>
<evidence type="ECO:0000313" key="12">
    <source>
        <dbReference type="Proteomes" id="UP000287394"/>
    </source>
</evidence>
<feature type="binding site" evidence="10">
    <location>
        <position position="223"/>
    </location>
    <ligand>
        <name>Mn(2+)</name>
        <dbReference type="ChEBI" id="CHEBI:29035"/>
    </ligand>
</feature>
<comment type="cofactor">
    <cofactor evidence="10">
        <name>Mg(2+)</name>
        <dbReference type="ChEBI" id="CHEBI:18420"/>
    </cofactor>
    <cofactor evidence="10">
        <name>Mn(2+)</name>
        <dbReference type="ChEBI" id="CHEBI:29035"/>
    </cofactor>
</comment>
<dbReference type="GO" id="GO:0016787">
    <property type="term" value="F:hydrolase activity"/>
    <property type="evidence" value="ECO:0007669"/>
    <property type="project" value="UniProtKB-KW"/>
</dbReference>
<proteinExistence type="inferred from homology"/>
<dbReference type="RefSeq" id="WP_119324938.1">
    <property type="nucleotide sequence ID" value="NZ_AP025739.1"/>
</dbReference>
<dbReference type="InterPro" id="IPR042206">
    <property type="entry name" value="CRISPR-assoc_Cas1_C"/>
</dbReference>